<organism evidence="1">
    <name type="scientific">Cladocopium goreaui</name>
    <dbReference type="NCBI Taxonomy" id="2562237"/>
    <lineage>
        <taxon>Eukaryota</taxon>
        <taxon>Sar</taxon>
        <taxon>Alveolata</taxon>
        <taxon>Dinophyceae</taxon>
        <taxon>Suessiales</taxon>
        <taxon>Symbiodiniaceae</taxon>
        <taxon>Cladocopium</taxon>
    </lineage>
</organism>
<evidence type="ECO:0000313" key="1">
    <source>
        <dbReference type="EMBL" id="CAI4015734.1"/>
    </source>
</evidence>
<name>A0A9P1GLG0_9DINO</name>
<dbReference type="EMBL" id="CAMXCT030006546">
    <property type="protein sequence ID" value="CAL4803046.1"/>
    <property type="molecule type" value="Genomic_DNA"/>
</dbReference>
<gene>
    <name evidence="1" type="ORF">C1SCF055_LOCUS40547</name>
</gene>
<sequence>MNIPSRPPWASSYQSFWTFGRGRLEALKLCQFSWLWDDQTAGGLFVGRVMAKLLEFASMPVPPRHVRLTPRETKVSRGTEEENSWTKRQRHWRNIKAQLAAKAAEKQAQQREKPLTLIGGGEKPHLPPLPKSLQHAQIPAKDVEQIQSTYHWRPCQLSEHVYAADLPGRSLGTYVNTLSYDLGKETLQGAKPLSIRLAPENFTAQGSVWCYLLEDSFIQCRGVVIGTCPKTHDPENGRNIQICRLPVEARPRRGLQFAALSREAYDVGGHVTYTSSRVTLTVTPDGWICGHSTREMQGAIDLSAIRFCKTGGLSLTDEVTLHTVDVGSSRLVCLQGHLHECFFGSDSKRPVAILPESCRPKEVMHFVTSGSGPGGFHLVQLRPQKGSGIGGDLMWKDGVWSHDQVHLTGIMYEVNADALEFSFLDASWTPEILRIFVAEFQRFLISKFGSIDEAWDEAFDLDGLGAVNFTQCPVVVGSDSKRPVAILPESCRPKEVTSGSGPGGFHLVQLRPQKGSGIGGDLMWKDGVWSHDQVHLTGIMYEVNADALEFSFLDASWTPEILRIFVAEFQRFLISKFGSIDEAWDEAFDLDGLGAVNFTQFSMGCKKAGYVGNATRLWAAINQAAVGTIWAPASKDDTHMDDKHPPNATGHLAQDLRPEKRYKLLLGGRLCFPWVMSPNPLP</sequence>
<evidence type="ECO:0000313" key="2">
    <source>
        <dbReference type="EMBL" id="CAL1169109.1"/>
    </source>
</evidence>
<comment type="caution">
    <text evidence="1">The sequence shown here is derived from an EMBL/GenBank/DDBJ whole genome shotgun (WGS) entry which is preliminary data.</text>
</comment>
<proteinExistence type="predicted"/>
<accession>A0A9P1GLG0</accession>
<reference evidence="1" key="1">
    <citation type="submission" date="2022-10" db="EMBL/GenBank/DDBJ databases">
        <authorList>
            <person name="Chen Y."/>
            <person name="Dougan E. K."/>
            <person name="Chan C."/>
            <person name="Rhodes N."/>
            <person name="Thang M."/>
        </authorList>
    </citation>
    <scope>NUCLEOTIDE SEQUENCE</scope>
</reference>
<dbReference type="Proteomes" id="UP001152797">
    <property type="component" value="Unassembled WGS sequence"/>
</dbReference>
<evidence type="ECO:0000313" key="4">
    <source>
        <dbReference type="Proteomes" id="UP001152797"/>
    </source>
</evidence>
<protein>
    <submittedName>
        <fullName evidence="3">Lysosomal acid phosphatase</fullName>
    </submittedName>
</protein>
<dbReference type="EMBL" id="CAMXCT020006546">
    <property type="protein sequence ID" value="CAL1169109.1"/>
    <property type="molecule type" value="Genomic_DNA"/>
</dbReference>
<dbReference type="AlphaFoldDB" id="A0A9P1GLG0"/>
<evidence type="ECO:0000313" key="3">
    <source>
        <dbReference type="EMBL" id="CAL4803046.1"/>
    </source>
</evidence>
<keyword evidence="4" id="KW-1185">Reference proteome</keyword>
<reference evidence="2" key="2">
    <citation type="submission" date="2024-04" db="EMBL/GenBank/DDBJ databases">
        <authorList>
            <person name="Chen Y."/>
            <person name="Shah S."/>
            <person name="Dougan E. K."/>
            <person name="Thang M."/>
            <person name="Chan C."/>
        </authorList>
    </citation>
    <scope>NUCLEOTIDE SEQUENCE [LARGE SCALE GENOMIC DNA]</scope>
</reference>
<dbReference type="EMBL" id="CAMXCT010006546">
    <property type="protein sequence ID" value="CAI4015734.1"/>
    <property type="molecule type" value="Genomic_DNA"/>
</dbReference>